<evidence type="ECO:0000313" key="5">
    <source>
        <dbReference type="Proteomes" id="UP000556201"/>
    </source>
</evidence>
<comment type="caution">
    <text evidence="4">The sequence shown here is derived from an EMBL/GenBank/DDBJ whole genome shotgun (WGS) entry which is preliminary data.</text>
</comment>
<name>A0A7W9L6F2_BREVE</name>
<dbReference type="InterPro" id="IPR001789">
    <property type="entry name" value="Sig_transdc_resp-reg_receiver"/>
</dbReference>
<gene>
    <name evidence="4" type="ORF">HNP47_002365</name>
</gene>
<organism evidence="4 5">
    <name type="scientific">Brevundimonas vesicularis</name>
    <name type="common">Pseudomonas vesicularis</name>
    <dbReference type="NCBI Taxonomy" id="41276"/>
    <lineage>
        <taxon>Bacteria</taxon>
        <taxon>Pseudomonadati</taxon>
        <taxon>Pseudomonadota</taxon>
        <taxon>Alphaproteobacteria</taxon>
        <taxon>Caulobacterales</taxon>
        <taxon>Caulobacteraceae</taxon>
        <taxon>Brevundimonas</taxon>
    </lineage>
</organism>
<feature type="modified residue" description="4-aspartylphosphate" evidence="2">
    <location>
        <position position="55"/>
    </location>
</feature>
<evidence type="ECO:0000313" key="4">
    <source>
        <dbReference type="EMBL" id="MBB5772361.1"/>
    </source>
</evidence>
<dbReference type="PROSITE" id="PS50110">
    <property type="entry name" value="RESPONSE_REGULATORY"/>
    <property type="match status" value="1"/>
</dbReference>
<dbReference type="CDD" id="cd00156">
    <property type="entry name" value="REC"/>
    <property type="match status" value="1"/>
</dbReference>
<dbReference type="RefSeq" id="WP_184279705.1">
    <property type="nucleotide sequence ID" value="NZ_JACHLJ010000002.1"/>
</dbReference>
<evidence type="ECO:0000259" key="3">
    <source>
        <dbReference type="PROSITE" id="PS50110"/>
    </source>
</evidence>
<dbReference type="InterPro" id="IPR050595">
    <property type="entry name" value="Bact_response_regulator"/>
</dbReference>
<dbReference type="SMART" id="SM00448">
    <property type="entry name" value="REC"/>
    <property type="match status" value="1"/>
</dbReference>
<dbReference type="SUPFAM" id="SSF52172">
    <property type="entry name" value="CheY-like"/>
    <property type="match status" value="1"/>
</dbReference>
<sequence length="123" mass="13250">MKSGALILVIDDDPYMREITRVHLEGAGYEVALAATAADGLDKARSLRPSVVIMDFAMPGGSGAEALRDLRNDHAIGQVPVLMVTAWSLEESQAKTAEFGATWLQKPIMAERLIDSVRELAAV</sequence>
<evidence type="ECO:0000256" key="2">
    <source>
        <dbReference type="PROSITE-ProRule" id="PRU00169"/>
    </source>
</evidence>
<reference evidence="4 5" key="1">
    <citation type="submission" date="2020-08" db="EMBL/GenBank/DDBJ databases">
        <title>Functional genomics of gut bacteria from endangered species of beetles.</title>
        <authorList>
            <person name="Carlos-Shanley C."/>
        </authorList>
    </citation>
    <scope>NUCLEOTIDE SEQUENCE [LARGE SCALE GENOMIC DNA]</scope>
    <source>
        <strain evidence="4 5">S00192</strain>
    </source>
</reference>
<dbReference type="PANTHER" id="PTHR44591:SF23">
    <property type="entry name" value="CHEY SUBFAMILY"/>
    <property type="match status" value="1"/>
</dbReference>
<keyword evidence="4" id="KW-0238">DNA-binding</keyword>
<dbReference type="InterPro" id="IPR011006">
    <property type="entry name" value="CheY-like_superfamily"/>
</dbReference>
<dbReference type="GO" id="GO:0000160">
    <property type="term" value="P:phosphorelay signal transduction system"/>
    <property type="evidence" value="ECO:0007669"/>
    <property type="project" value="InterPro"/>
</dbReference>
<dbReference type="AlphaFoldDB" id="A0A7W9L6F2"/>
<protein>
    <submittedName>
        <fullName evidence="4">DNA-binding response OmpR family regulator</fullName>
    </submittedName>
</protein>
<dbReference type="EMBL" id="JACHLJ010000002">
    <property type="protein sequence ID" value="MBB5772361.1"/>
    <property type="molecule type" value="Genomic_DNA"/>
</dbReference>
<keyword evidence="1 2" id="KW-0597">Phosphoprotein</keyword>
<dbReference type="PANTHER" id="PTHR44591">
    <property type="entry name" value="STRESS RESPONSE REGULATOR PROTEIN 1"/>
    <property type="match status" value="1"/>
</dbReference>
<dbReference type="Pfam" id="PF00072">
    <property type="entry name" value="Response_reg"/>
    <property type="match status" value="1"/>
</dbReference>
<dbReference type="GO" id="GO:0003677">
    <property type="term" value="F:DNA binding"/>
    <property type="evidence" value="ECO:0007669"/>
    <property type="project" value="UniProtKB-KW"/>
</dbReference>
<dbReference type="Proteomes" id="UP000556201">
    <property type="component" value="Unassembled WGS sequence"/>
</dbReference>
<accession>A0A7W9L6F2</accession>
<dbReference type="Gene3D" id="3.40.50.2300">
    <property type="match status" value="1"/>
</dbReference>
<evidence type="ECO:0000256" key="1">
    <source>
        <dbReference type="ARBA" id="ARBA00022553"/>
    </source>
</evidence>
<feature type="domain" description="Response regulatory" evidence="3">
    <location>
        <begin position="6"/>
        <end position="121"/>
    </location>
</feature>
<proteinExistence type="predicted"/>